<reference evidence="2 3" key="1">
    <citation type="submission" date="2014-06" db="EMBL/GenBank/DDBJ databases">
        <authorList>
            <person name="Swart Estienne"/>
        </authorList>
    </citation>
    <scope>NUCLEOTIDE SEQUENCE [LARGE SCALE GENOMIC DNA]</scope>
    <source>
        <strain evidence="2 3">130c</strain>
    </source>
</reference>
<dbReference type="EMBL" id="CCKQ01013348">
    <property type="protein sequence ID" value="CDW84996.1"/>
    <property type="molecule type" value="Genomic_DNA"/>
</dbReference>
<organism evidence="2 3">
    <name type="scientific">Stylonychia lemnae</name>
    <name type="common">Ciliate</name>
    <dbReference type="NCBI Taxonomy" id="5949"/>
    <lineage>
        <taxon>Eukaryota</taxon>
        <taxon>Sar</taxon>
        <taxon>Alveolata</taxon>
        <taxon>Ciliophora</taxon>
        <taxon>Intramacronucleata</taxon>
        <taxon>Spirotrichea</taxon>
        <taxon>Stichotrichia</taxon>
        <taxon>Sporadotrichida</taxon>
        <taxon>Oxytrichidae</taxon>
        <taxon>Stylonychinae</taxon>
        <taxon>Stylonychia</taxon>
    </lineage>
</organism>
<gene>
    <name evidence="2" type="primary">Contig3710.g3966</name>
    <name evidence="2" type="ORF">STYLEM_14066</name>
</gene>
<sequence>MGACTGKQGVVRPLSPNEEQELQVQQQQMFPKQLKTSKARQIFEDETIQVIAIDQKKPAPSQVKQFVQNEEYVVIPKMTDKIPTQMRIARISDEKKSSKKIYFARINNSDGALAGIFV</sequence>
<proteinExistence type="predicted"/>
<feature type="region of interest" description="Disordered" evidence="1">
    <location>
        <begin position="1"/>
        <end position="23"/>
    </location>
</feature>
<keyword evidence="3" id="KW-1185">Reference proteome</keyword>
<protein>
    <submittedName>
        <fullName evidence="2">Uncharacterized protein</fullName>
    </submittedName>
</protein>
<evidence type="ECO:0000313" key="3">
    <source>
        <dbReference type="Proteomes" id="UP000039865"/>
    </source>
</evidence>
<evidence type="ECO:0000313" key="2">
    <source>
        <dbReference type="EMBL" id="CDW84996.1"/>
    </source>
</evidence>
<dbReference type="AlphaFoldDB" id="A0A078ASM9"/>
<name>A0A078ASM9_STYLE</name>
<accession>A0A078ASM9</accession>
<dbReference type="Proteomes" id="UP000039865">
    <property type="component" value="Unassembled WGS sequence"/>
</dbReference>
<evidence type="ECO:0000256" key="1">
    <source>
        <dbReference type="SAM" id="MobiDB-lite"/>
    </source>
</evidence>
<dbReference type="InParanoid" id="A0A078ASM9"/>